<proteinExistence type="predicted"/>
<protein>
    <submittedName>
        <fullName evidence="1">Uncharacterized protein</fullName>
    </submittedName>
</protein>
<reference evidence="2" key="1">
    <citation type="submission" date="2018-07" db="EMBL/GenBank/DDBJ databases">
        <authorList>
            <person name="Peiro R."/>
            <person name="Begona"/>
            <person name="Cbmso G."/>
            <person name="Lopez M."/>
            <person name="Gonzalez S."/>
        </authorList>
    </citation>
    <scope>NUCLEOTIDE SEQUENCE [LARGE SCALE GENOMIC DNA]</scope>
</reference>
<keyword evidence="2" id="KW-1185">Reference proteome</keyword>
<accession>A0A376AF99</accession>
<evidence type="ECO:0000313" key="2">
    <source>
        <dbReference type="Proteomes" id="UP000254764"/>
    </source>
</evidence>
<dbReference type="AlphaFoldDB" id="A0A376AF99"/>
<organism evidence="1 2">
    <name type="scientific">Ciceribacter selenitireducens ATCC BAA-1503</name>
    <dbReference type="NCBI Taxonomy" id="1336235"/>
    <lineage>
        <taxon>Bacteria</taxon>
        <taxon>Pseudomonadati</taxon>
        <taxon>Pseudomonadota</taxon>
        <taxon>Alphaproteobacteria</taxon>
        <taxon>Hyphomicrobiales</taxon>
        <taxon>Rhizobiaceae</taxon>
        <taxon>Ciceribacter</taxon>
    </lineage>
</organism>
<dbReference type="Proteomes" id="UP000254764">
    <property type="component" value="Unassembled WGS sequence"/>
</dbReference>
<name>A0A376AF99_9HYPH</name>
<sequence>MKVTQADKRFLKDFIVRRSGYTARQNDLRRQTDLAKPA</sequence>
<evidence type="ECO:0000313" key="1">
    <source>
        <dbReference type="EMBL" id="SSC66502.1"/>
    </source>
</evidence>
<dbReference type="EMBL" id="UEYP01000002">
    <property type="protein sequence ID" value="SSC66502.1"/>
    <property type="molecule type" value="Genomic_DNA"/>
</dbReference>
<gene>
    <name evidence="1" type="ORF">RHIZ70_2210</name>
</gene>